<dbReference type="AlphaFoldDB" id="A0AAV6IL99"/>
<feature type="region of interest" description="Disordered" evidence="1">
    <location>
        <begin position="1"/>
        <end position="22"/>
    </location>
</feature>
<feature type="compositionally biased region" description="Polar residues" evidence="1">
    <location>
        <begin position="106"/>
        <end position="121"/>
    </location>
</feature>
<dbReference type="GO" id="GO:0005516">
    <property type="term" value="F:calmodulin binding"/>
    <property type="evidence" value="ECO:0007669"/>
    <property type="project" value="InterPro"/>
</dbReference>
<dbReference type="Gene3D" id="1.20.5.170">
    <property type="match status" value="1"/>
</dbReference>
<protein>
    <recommendedName>
        <fullName evidence="2">Calcium-transporting P-type ATPase N-terminal autoinhibitory domain-containing protein</fullName>
    </recommendedName>
</protein>
<sequence length="213" mass="24064">MEGFLNENFGAAKAKNSPDEALERRRDLCGVVKNPKRRFRFTANLSNRYEAADMRQSNQGGMLKRKVGHDLSHNCLSTMSEALQGLAVEPDDMEDIKPLQPASRVTPPQETEPSQFCRTTSGDSGCAKGVKQWGTRTMLEVVFDDKFLPLNENGSKLKEQIGLIVRNPHRVPLTYLDWRAVPIDIKDVIWREIQDNVKDCPEGFYPVTVRACN</sequence>
<feature type="region of interest" description="Disordered" evidence="1">
    <location>
        <begin position="99"/>
        <end position="121"/>
    </location>
</feature>
<name>A0AAV6IL99_9ERIC</name>
<organism evidence="3 4">
    <name type="scientific">Rhododendron griersonianum</name>
    <dbReference type="NCBI Taxonomy" id="479676"/>
    <lineage>
        <taxon>Eukaryota</taxon>
        <taxon>Viridiplantae</taxon>
        <taxon>Streptophyta</taxon>
        <taxon>Embryophyta</taxon>
        <taxon>Tracheophyta</taxon>
        <taxon>Spermatophyta</taxon>
        <taxon>Magnoliopsida</taxon>
        <taxon>eudicotyledons</taxon>
        <taxon>Gunneridae</taxon>
        <taxon>Pentapetalae</taxon>
        <taxon>asterids</taxon>
        <taxon>Ericales</taxon>
        <taxon>Ericaceae</taxon>
        <taxon>Ericoideae</taxon>
        <taxon>Rhodoreae</taxon>
        <taxon>Rhododendron</taxon>
    </lineage>
</organism>
<keyword evidence="4" id="KW-1185">Reference proteome</keyword>
<gene>
    <name evidence="3" type="ORF">RHGRI_029811</name>
</gene>
<proteinExistence type="predicted"/>
<comment type="caution">
    <text evidence="3">The sequence shown here is derived from an EMBL/GenBank/DDBJ whole genome shotgun (WGS) entry which is preliminary data.</text>
</comment>
<evidence type="ECO:0000313" key="4">
    <source>
        <dbReference type="Proteomes" id="UP000823749"/>
    </source>
</evidence>
<dbReference type="EMBL" id="JACTNZ010000010">
    <property type="protein sequence ID" value="KAG5529237.1"/>
    <property type="molecule type" value="Genomic_DNA"/>
</dbReference>
<accession>A0AAV6IL99</accession>
<reference evidence="3" key="1">
    <citation type="submission" date="2020-08" db="EMBL/GenBank/DDBJ databases">
        <title>Plant Genome Project.</title>
        <authorList>
            <person name="Zhang R.-G."/>
        </authorList>
    </citation>
    <scope>NUCLEOTIDE SEQUENCE</scope>
    <source>
        <strain evidence="3">WSP0</strain>
        <tissue evidence="3">Leaf</tissue>
    </source>
</reference>
<dbReference type="InterPro" id="IPR024750">
    <property type="entry name" value="Ca_ATPase_N_dom"/>
</dbReference>
<evidence type="ECO:0000313" key="3">
    <source>
        <dbReference type="EMBL" id="KAG5529237.1"/>
    </source>
</evidence>
<evidence type="ECO:0000259" key="2">
    <source>
        <dbReference type="Pfam" id="PF12515"/>
    </source>
</evidence>
<dbReference type="Pfam" id="PF12515">
    <property type="entry name" value="CaATP_NAI"/>
    <property type="match status" value="1"/>
</dbReference>
<feature type="domain" description="Calcium-transporting P-type ATPase N-terminal autoinhibitory" evidence="2">
    <location>
        <begin position="5"/>
        <end position="50"/>
    </location>
</feature>
<dbReference type="Proteomes" id="UP000823749">
    <property type="component" value="Chromosome 10"/>
</dbReference>
<evidence type="ECO:0000256" key="1">
    <source>
        <dbReference type="SAM" id="MobiDB-lite"/>
    </source>
</evidence>